<sequence>MPADVVPVVHAGSFFDDDAEADAARRELATDERARAAAQMVQRACRRLLAQRELGERLYARLEADLAGAPRPAALRVMRKFPHERLPALILLQRRFRSQHGSLRAARGVTVPKHDDVAALYELAEEAGLFFAREEGEQSMPAIGSAFMSQLDKPFSAETAAVLSLDDLNELTAVLNRNISTLRAELEREQQARADLTEQCERRERLIEQIVFRVGKHYRARKQVRKRAAQTG</sequence>
<dbReference type="EMBL" id="JAGTXO010000001">
    <property type="protein sequence ID" value="KAG8470467.1"/>
    <property type="molecule type" value="Genomic_DNA"/>
</dbReference>
<evidence type="ECO:0000256" key="1">
    <source>
        <dbReference type="SAM" id="Coils"/>
    </source>
</evidence>
<name>A0A8J6CD12_DIALT</name>
<evidence type="ECO:0000313" key="3">
    <source>
        <dbReference type="Proteomes" id="UP000751190"/>
    </source>
</evidence>
<gene>
    <name evidence="2" type="ORF">KFE25_008888</name>
</gene>
<comment type="caution">
    <text evidence="2">The sequence shown here is derived from an EMBL/GenBank/DDBJ whole genome shotgun (WGS) entry which is preliminary data.</text>
</comment>
<keyword evidence="3" id="KW-1185">Reference proteome</keyword>
<protein>
    <submittedName>
        <fullName evidence="2">Uncharacterized protein</fullName>
    </submittedName>
</protein>
<proteinExistence type="predicted"/>
<accession>A0A8J6CD12</accession>
<keyword evidence="1" id="KW-0175">Coiled coil</keyword>
<organism evidence="2 3">
    <name type="scientific">Diacronema lutheri</name>
    <name type="common">Unicellular marine alga</name>
    <name type="synonym">Monochrysis lutheri</name>
    <dbReference type="NCBI Taxonomy" id="2081491"/>
    <lineage>
        <taxon>Eukaryota</taxon>
        <taxon>Haptista</taxon>
        <taxon>Haptophyta</taxon>
        <taxon>Pavlovophyceae</taxon>
        <taxon>Pavlovales</taxon>
        <taxon>Pavlovaceae</taxon>
        <taxon>Diacronema</taxon>
    </lineage>
</organism>
<dbReference type="Proteomes" id="UP000751190">
    <property type="component" value="Unassembled WGS sequence"/>
</dbReference>
<feature type="coiled-coil region" evidence="1">
    <location>
        <begin position="165"/>
        <end position="206"/>
    </location>
</feature>
<reference evidence="2" key="1">
    <citation type="submission" date="2021-05" db="EMBL/GenBank/DDBJ databases">
        <title>The genome of the haptophyte Pavlova lutheri (Diacronema luteri, Pavlovales) - a model for lipid biosynthesis in eukaryotic algae.</title>
        <authorList>
            <person name="Hulatt C.J."/>
            <person name="Posewitz M.C."/>
        </authorList>
    </citation>
    <scope>NUCLEOTIDE SEQUENCE</scope>
    <source>
        <strain evidence="2">NIVA-4/92</strain>
    </source>
</reference>
<dbReference type="OrthoDB" id="10506030at2759"/>
<evidence type="ECO:0000313" key="2">
    <source>
        <dbReference type="EMBL" id="KAG8470467.1"/>
    </source>
</evidence>
<dbReference type="AlphaFoldDB" id="A0A8J6CD12"/>